<feature type="domain" description="CCHC-type" evidence="3">
    <location>
        <begin position="210"/>
        <end position="225"/>
    </location>
</feature>
<reference evidence="4 5" key="1">
    <citation type="submission" date="2020-04" db="EMBL/GenBank/DDBJ databases">
        <title>Plant Genome Project.</title>
        <authorList>
            <person name="Zhang R.-G."/>
        </authorList>
    </citation>
    <scope>NUCLEOTIDE SEQUENCE [LARGE SCALE GENOMIC DNA]</scope>
    <source>
        <strain evidence="4">YNK0</strain>
        <tissue evidence="4">Leaf</tissue>
    </source>
</reference>
<dbReference type="OrthoDB" id="1936908at2759"/>
<accession>A0A835D8P6</accession>
<sequence length="298" mass="33463">MGRKANPGVSSSSQPPQQAVDVNSFFEALRGMTTAMLKQQQVNSTTGIPHMHTGAADGGKMTQLREFKKMNPSKFSGDPDPLVADRWLKEVKKILEIIDVAEGYRVEFAAHLLVGEADYWWDSVKGRENVKEMSWTRFEEFFLMDKAGIIEQRSEELQKSRENRDQSKSNQQKGGTNSSRRNHRPSPYQRPTGQNQRGSGTSSLGGPRVCFGCGQMGHIQKYCPSSKTSQTQTHRSHQQQSQSRGQYPPRQQTAQSQSELSQIEQRPHYQQPQTQQTTGQQGPPQQQGGGDLSKEKIN</sequence>
<dbReference type="AlphaFoldDB" id="A0A835D8P6"/>
<keyword evidence="1" id="KW-0863">Zinc-finger</keyword>
<feature type="region of interest" description="Disordered" evidence="2">
    <location>
        <begin position="221"/>
        <end position="298"/>
    </location>
</feature>
<evidence type="ECO:0000313" key="4">
    <source>
        <dbReference type="EMBL" id="KAF8394081.1"/>
    </source>
</evidence>
<keyword evidence="1" id="KW-0479">Metal-binding</keyword>
<gene>
    <name evidence="4" type="ORF">HHK36_020286</name>
</gene>
<evidence type="ECO:0000313" key="5">
    <source>
        <dbReference type="Proteomes" id="UP000655225"/>
    </source>
</evidence>
<feature type="compositionally biased region" description="Polar residues" evidence="2">
    <location>
        <begin position="168"/>
        <end position="179"/>
    </location>
</feature>
<comment type="caution">
    <text evidence="4">The sequence shown here is derived from an EMBL/GenBank/DDBJ whole genome shotgun (WGS) entry which is preliminary data.</text>
</comment>
<dbReference type="EMBL" id="JABCRI010000014">
    <property type="protein sequence ID" value="KAF8394081.1"/>
    <property type="molecule type" value="Genomic_DNA"/>
</dbReference>
<dbReference type="PROSITE" id="PS50158">
    <property type="entry name" value="ZF_CCHC"/>
    <property type="match status" value="1"/>
</dbReference>
<evidence type="ECO:0000256" key="2">
    <source>
        <dbReference type="SAM" id="MobiDB-lite"/>
    </source>
</evidence>
<feature type="compositionally biased region" description="Polar residues" evidence="2">
    <location>
        <begin position="253"/>
        <end position="264"/>
    </location>
</feature>
<dbReference type="Proteomes" id="UP000655225">
    <property type="component" value="Unassembled WGS sequence"/>
</dbReference>
<dbReference type="Gene3D" id="4.10.60.10">
    <property type="entry name" value="Zinc finger, CCHC-type"/>
    <property type="match status" value="1"/>
</dbReference>
<name>A0A835D8P6_TETSI</name>
<dbReference type="GO" id="GO:0003676">
    <property type="term" value="F:nucleic acid binding"/>
    <property type="evidence" value="ECO:0007669"/>
    <property type="project" value="InterPro"/>
</dbReference>
<dbReference type="SUPFAM" id="SSF57756">
    <property type="entry name" value="Retrovirus zinc finger-like domains"/>
    <property type="match status" value="1"/>
</dbReference>
<keyword evidence="1" id="KW-0862">Zinc</keyword>
<protein>
    <recommendedName>
        <fullName evidence="3">CCHC-type domain-containing protein</fullName>
    </recommendedName>
</protein>
<proteinExistence type="predicted"/>
<feature type="compositionally biased region" description="Polar residues" evidence="2">
    <location>
        <begin position="189"/>
        <end position="203"/>
    </location>
</feature>
<dbReference type="InterPro" id="IPR036875">
    <property type="entry name" value="Znf_CCHC_sf"/>
</dbReference>
<dbReference type="SMART" id="SM00343">
    <property type="entry name" value="ZnF_C2HC"/>
    <property type="match status" value="1"/>
</dbReference>
<feature type="compositionally biased region" description="Low complexity" evidence="2">
    <location>
        <begin position="270"/>
        <end position="286"/>
    </location>
</feature>
<evidence type="ECO:0000256" key="1">
    <source>
        <dbReference type="PROSITE-ProRule" id="PRU00047"/>
    </source>
</evidence>
<feature type="compositionally biased region" description="Basic and acidic residues" evidence="2">
    <location>
        <begin position="155"/>
        <end position="167"/>
    </location>
</feature>
<keyword evidence="5" id="KW-1185">Reference proteome</keyword>
<feature type="compositionally biased region" description="Low complexity" evidence="2">
    <location>
        <begin position="225"/>
        <end position="252"/>
    </location>
</feature>
<dbReference type="GO" id="GO:0008270">
    <property type="term" value="F:zinc ion binding"/>
    <property type="evidence" value="ECO:0007669"/>
    <property type="project" value="UniProtKB-KW"/>
</dbReference>
<dbReference type="InterPro" id="IPR001878">
    <property type="entry name" value="Znf_CCHC"/>
</dbReference>
<evidence type="ECO:0000259" key="3">
    <source>
        <dbReference type="PROSITE" id="PS50158"/>
    </source>
</evidence>
<organism evidence="4 5">
    <name type="scientific">Tetracentron sinense</name>
    <name type="common">Spur-leaf</name>
    <dbReference type="NCBI Taxonomy" id="13715"/>
    <lineage>
        <taxon>Eukaryota</taxon>
        <taxon>Viridiplantae</taxon>
        <taxon>Streptophyta</taxon>
        <taxon>Embryophyta</taxon>
        <taxon>Tracheophyta</taxon>
        <taxon>Spermatophyta</taxon>
        <taxon>Magnoliopsida</taxon>
        <taxon>Trochodendrales</taxon>
        <taxon>Trochodendraceae</taxon>
        <taxon>Tetracentron</taxon>
    </lineage>
</organism>
<feature type="region of interest" description="Disordered" evidence="2">
    <location>
        <begin position="155"/>
        <end position="203"/>
    </location>
</feature>